<keyword evidence="2" id="KW-1185">Reference proteome</keyword>
<evidence type="ECO:0000313" key="2">
    <source>
        <dbReference type="Proteomes" id="UP000479710"/>
    </source>
</evidence>
<dbReference type="AlphaFoldDB" id="A0A6G1F3L1"/>
<organism evidence="1 2">
    <name type="scientific">Oryza meyeriana var. granulata</name>
    <dbReference type="NCBI Taxonomy" id="110450"/>
    <lineage>
        <taxon>Eukaryota</taxon>
        <taxon>Viridiplantae</taxon>
        <taxon>Streptophyta</taxon>
        <taxon>Embryophyta</taxon>
        <taxon>Tracheophyta</taxon>
        <taxon>Spermatophyta</taxon>
        <taxon>Magnoliopsida</taxon>
        <taxon>Liliopsida</taxon>
        <taxon>Poales</taxon>
        <taxon>Poaceae</taxon>
        <taxon>BOP clade</taxon>
        <taxon>Oryzoideae</taxon>
        <taxon>Oryzeae</taxon>
        <taxon>Oryzinae</taxon>
        <taxon>Oryza</taxon>
        <taxon>Oryza meyeriana</taxon>
    </lineage>
</organism>
<dbReference type="Proteomes" id="UP000479710">
    <property type="component" value="Unassembled WGS sequence"/>
</dbReference>
<protein>
    <submittedName>
        <fullName evidence="1">Uncharacterized protein</fullName>
    </submittedName>
</protein>
<dbReference type="EMBL" id="SPHZ02000001">
    <property type="protein sequence ID" value="KAF0931498.1"/>
    <property type="molecule type" value="Genomic_DNA"/>
</dbReference>
<gene>
    <name evidence="1" type="ORF">E2562_004619</name>
</gene>
<accession>A0A6G1F3L1</accession>
<feature type="non-terminal residue" evidence="1">
    <location>
        <position position="1"/>
    </location>
</feature>
<proteinExistence type="predicted"/>
<reference evidence="1 2" key="1">
    <citation type="submission" date="2019-11" db="EMBL/GenBank/DDBJ databases">
        <title>Whole genome sequence of Oryza granulata.</title>
        <authorList>
            <person name="Li W."/>
        </authorList>
    </citation>
    <scope>NUCLEOTIDE SEQUENCE [LARGE SCALE GENOMIC DNA]</scope>
    <source>
        <strain evidence="2">cv. Menghai</strain>
        <tissue evidence="1">Leaf</tissue>
    </source>
</reference>
<comment type="caution">
    <text evidence="1">The sequence shown here is derived from an EMBL/GenBank/DDBJ whole genome shotgun (WGS) entry which is preliminary data.</text>
</comment>
<sequence length="158" mass="17045">WPELEDGGTVAERDVSGRQGGLCCHYMRKMSSPLLDPHQIFHRNDMSSFARTMLHRVGVIAVAGEHISTASIFSDRALHCSSPGIVAAVYTGARSPSPVRRPSIVAIFLCRTASLSRCRRLPTFPGLTACQQCAVAGIGLPPRVDMRGPTGHSSLCHH</sequence>
<name>A0A6G1F3L1_9ORYZ</name>
<evidence type="ECO:0000313" key="1">
    <source>
        <dbReference type="EMBL" id="KAF0931498.1"/>
    </source>
</evidence>